<dbReference type="SUPFAM" id="SSF52374">
    <property type="entry name" value="Nucleotidylyl transferase"/>
    <property type="match status" value="1"/>
</dbReference>
<keyword evidence="4 8" id="KW-0566">Pantothenate biosynthesis</keyword>
<dbReference type="FunFam" id="3.40.50.620:FF:000013">
    <property type="entry name" value="Pantothenate synthetase"/>
    <property type="match status" value="1"/>
</dbReference>
<comment type="pathway">
    <text evidence="1 8">Cofactor biosynthesis; (R)-pantothenate biosynthesis; (R)-pantothenate from (R)-pantoate and beta-alanine: step 1/1.</text>
</comment>
<feature type="binding site" evidence="8">
    <location>
        <begin position="180"/>
        <end position="183"/>
    </location>
    <ligand>
        <name>ATP</name>
        <dbReference type="ChEBI" id="CHEBI:30616"/>
    </ligand>
</feature>
<evidence type="ECO:0000256" key="3">
    <source>
        <dbReference type="ARBA" id="ARBA00022598"/>
    </source>
</evidence>
<dbReference type="GO" id="GO:0015940">
    <property type="term" value="P:pantothenate biosynthetic process"/>
    <property type="evidence" value="ECO:0007669"/>
    <property type="project" value="UniProtKB-UniRule"/>
</dbReference>
<comment type="miscellaneous">
    <text evidence="8">The reaction proceeds by a bi uni uni bi ping pong mechanism.</text>
</comment>
<comment type="function">
    <text evidence="8">Catalyzes the condensation of pantoate with beta-alanine in an ATP-dependent reaction via a pantoyl-adenylate intermediate.</text>
</comment>
<dbReference type="GO" id="GO:0005829">
    <property type="term" value="C:cytosol"/>
    <property type="evidence" value="ECO:0007669"/>
    <property type="project" value="TreeGrafter"/>
</dbReference>
<keyword evidence="10" id="KW-1185">Reference proteome</keyword>
<comment type="subunit">
    <text evidence="8">Homodimer.</text>
</comment>
<protein>
    <recommendedName>
        <fullName evidence="8">Pantothenate synthetase</fullName>
        <shortName evidence="8">PS</shortName>
        <ecNumber evidence="8">6.3.2.1</ecNumber>
    </recommendedName>
    <alternativeName>
        <fullName evidence="8">Pantoate--beta-alanine ligase</fullName>
    </alternativeName>
    <alternativeName>
        <fullName evidence="8">Pantoate-activating enzyme</fullName>
    </alternativeName>
</protein>
<dbReference type="AlphaFoldDB" id="A0A918VMU3"/>
<keyword evidence="5 8" id="KW-0547">Nucleotide-binding</keyword>
<comment type="catalytic activity">
    <reaction evidence="7 8">
        <text>(R)-pantoate + beta-alanine + ATP = (R)-pantothenate + AMP + diphosphate + H(+)</text>
        <dbReference type="Rhea" id="RHEA:10912"/>
        <dbReference type="ChEBI" id="CHEBI:15378"/>
        <dbReference type="ChEBI" id="CHEBI:15980"/>
        <dbReference type="ChEBI" id="CHEBI:29032"/>
        <dbReference type="ChEBI" id="CHEBI:30616"/>
        <dbReference type="ChEBI" id="CHEBI:33019"/>
        <dbReference type="ChEBI" id="CHEBI:57966"/>
        <dbReference type="ChEBI" id="CHEBI:456215"/>
        <dbReference type="EC" id="6.3.2.1"/>
    </reaction>
</comment>
<feature type="binding site" evidence="8">
    <location>
        <position position="55"/>
    </location>
    <ligand>
        <name>beta-alanine</name>
        <dbReference type="ChEBI" id="CHEBI:57966"/>
    </ligand>
</feature>
<dbReference type="InterPro" id="IPR042176">
    <property type="entry name" value="Pantoate_ligase_C"/>
</dbReference>
<comment type="caution">
    <text evidence="9">The sequence shown here is derived from an EMBL/GenBank/DDBJ whole genome shotgun (WGS) entry which is preliminary data.</text>
</comment>
<keyword evidence="8" id="KW-0963">Cytoplasm</keyword>
<feature type="binding site" evidence="8">
    <location>
        <position position="55"/>
    </location>
    <ligand>
        <name>(R)-pantoate</name>
        <dbReference type="ChEBI" id="CHEBI:15980"/>
    </ligand>
</feature>
<evidence type="ECO:0000256" key="1">
    <source>
        <dbReference type="ARBA" id="ARBA00004990"/>
    </source>
</evidence>
<dbReference type="HAMAP" id="MF_00158">
    <property type="entry name" value="PanC"/>
    <property type="match status" value="1"/>
</dbReference>
<feature type="active site" description="Proton donor" evidence="8">
    <location>
        <position position="31"/>
    </location>
</feature>
<dbReference type="GO" id="GO:0005524">
    <property type="term" value="F:ATP binding"/>
    <property type="evidence" value="ECO:0007669"/>
    <property type="project" value="UniProtKB-KW"/>
</dbReference>
<dbReference type="GO" id="GO:0004592">
    <property type="term" value="F:pantoate-beta-alanine ligase activity"/>
    <property type="evidence" value="ECO:0007669"/>
    <property type="project" value="UniProtKB-UniRule"/>
</dbReference>
<dbReference type="InterPro" id="IPR003721">
    <property type="entry name" value="Pantoate_ligase"/>
</dbReference>
<keyword evidence="3 8" id="KW-0436">Ligase</keyword>
<dbReference type="NCBIfam" id="TIGR00018">
    <property type="entry name" value="panC"/>
    <property type="match status" value="1"/>
</dbReference>
<dbReference type="Gene3D" id="3.30.1300.10">
    <property type="entry name" value="Pantoate-beta-alanine ligase, C-terminal domain"/>
    <property type="match status" value="1"/>
</dbReference>
<dbReference type="PANTHER" id="PTHR21299">
    <property type="entry name" value="CYTIDYLATE KINASE/PANTOATE-BETA-ALANINE LIGASE"/>
    <property type="match status" value="1"/>
</dbReference>
<evidence type="ECO:0000256" key="2">
    <source>
        <dbReference type="ARBA" id="ARBA00009256"/>
    </source>
</evidence>
<keyword evidence="6 8" id="KW-0067">ATP-binding</keyword>
<dbReference type="PANTHER" id="PTHR21299:SF1">
    <property type="entry name" value="PANTOATE--BETA-ALANINE LIGASE"/>
    <property type="match status" value="1"/>
</dbReference>
<evidence type="ECO:0000256" key="6">
    <source>
        <dbReference type="ARBA" id="ARBA00022840"/>
    </source>
</evidence>
<evidence type="ECO:0000256" key="4">
    <source>
        <dbReference type="ARBA" id="ARBA00022655"/>
    </source>
</evidence>
<dbReference type="CDD" id="cd00560">
    <property type="entry name" value="PanC"/>
    <property type="match status" value="1"/>
</dbReference>
<reference evidence="9" key="1">
    <citation type="journal article" date="2014" name="Int. J. Syst. Evol. Microbiol.">
        <title>Complete genome sequence of Corynebacterium casei LMG S-19264T (=DSM 44701T), isolated from a smear-ripened cheese.</title>
        <authorList>
            <consortium name="US DOE Joint Genome Institute (JGI-PGF)"/>
            <person name="Walter F."/>
            <person name="Albersmeier A."/>
            <person name="Kalinowski J."/>
            <person name="Ruckert C."/>
        </authorList>
    </citation>
    <scope>NUCLEOTIDE SEQUENCE</scope>
    <source>
        <strain evidence="9">KCTC 12711</strain>
    </source>
</reference>
<feature type="binding site" evidence="8">
    <location>
        <begin position="24"/>
        <end position="31"/>
    </location>
    <ligand>
        <name>ATP</name>
        <dbReference type="ChEBI" id="CHEBI:30616"/>
    </ligand>
</feature>
<dbReference type="InterPro" id="IPR014729">
    <property type="entry name" value="Rossmann-like_a/b/a_fold"/>
</dbReference>
<evidence type="ECO:0000313" key="10">
    <source>
        <dbReference type="Proteomes" id="UP000614811"/>
    </source>
</evidence>
<dbReference type="Pfam" id="PF02569">
    <property type="entry name" value="Pantoate_ligase"/>
    <property type="match status" value="1"/>
</dbReference>
<feature type="binding site" evidence="8">
    <location>
        <position position="172"/>
    </location>
    <ligand>
        <name>ATP</name>
        <dbReference type="ChEBI" id="CHEBI:30616"/>
    </ligand>
</feature>
<evidence type="ECO:0000256" key="7">
    <source>
        <dbReference type="ARBA" id="ARBA00048258"/>
    </source>
</evidence>
<evidence type="ECO:0000313" key="9">
    <source>
        <dbReference type="EMBL" id="GHA08600.1"/>
    </source>
</evidence>
<dbReference type="Gene3D" id="3.40.50.620">
    <property type="entry name" value="HUPs"/>
    <property type="match status" value="1"/>
</dbReference>
<dbReference type="EC" id="6.3.2.1" evidence="8"/>
<proteinExistence type="inferred from homology"/>
<gene>
    <name evidence="8 9" type="primary">panC</name>
    <name evidence="9" type="ORF">GCM10008090_18070</name>
</gene>
<dbReference type="Proteomes" id="UP000614811">
    <property type="component" value="Unassembled WGS sequence"/>
</dbReference>
<feature type="binding site" evidence="8">
    <location>
        <begin position="143"/>
        <end position="146"/>
    </location>
    <ligand>
        <name>ATP</name>
        <dbReference type="ChEBI" id="CHEBI:30616"/>
    </ligand>
</feature>
<dbReference type="NCBIfam" id="TIGR00125">
    <property type="entry name" value="cyt_tran_rel"/>
    <property type="match status" value="1"/>
</dbReference>
<accession>A0A918VMU3</accession>
<name>A0A918VMU3_9GAMM</name>
<sequence>MSSLRAAVSAARKDKKIVGFVPTMGNLHEGHLELVRQAKQRAEFVVVSIFVNPTQFGAHEDLDNYPSTPEEDARCLAELGADLLFLPEKETMYPGDLAEQTVVYVPKIGDLYCGQDRPEHFYGVTTVVSRLFNMVQPDVVVFGKKDYQQLAIIRRMVADLAYPIQVVGVDTVRADDGLALSSRNGYLSDVERAKAPALQQALQSIATELQSRGAVASKKALKQLEDDAKKRLAADGWAPQYITVCRQDDLQPAKRGDEELVILAAAQLGNARLIDNLEVSLSAAD</sequence>
<comment type="similarity">
    <text evidence="2 8">Belongs to the pantothenate synthetase family.</text>
</comment>
<dbReference type="InterPro" id="IPR004821">
    <property type="entry name" value="Cyt_trans-like"/>
</dbReference>
<comment type="subcellular location">
    <subcellularLocation>
        <location evidence="8">Cytoplasm</location>
    </subcellularLocation>
</comment>
<organism evidence="9 10">
    <name type="scientific">Arenicella chitinivorans</name>
    <dbReference type="NCBI Taxonomy" id="1329800"/>
    <lineage>
        <taxon>Bacteria</taxon>
        <taxon>Pseudomonadati</taxon>
        <taxon>Pseudomonadota</taxon>
        <taxon>Gammaproteobacteria</taxon>
        <taxon>Arenicellales</taxon>
        <taxon>Arenicellaceae</taxon>
        <taxon>Arenicella</taxon>
    </lineage>
</organism>
<dbReference type="EMBL" id="BMXA01000002">
    <property type="protein sequence ID" value="GHA08600.1"/>
    <property type="molecule type" value="Genomic_DNA"/>
</dbReference>
<evidence type="ECO:0000256" key="5">
    <source>
        <dbReference type="ARBA" id="ARBA00022741"/>
    </source>
</evidence>
<evidence type="ECO:0000256" key="8">
    <source>
        <dbReference type="HAMAP-Rule" id="MF_00158"/>
    </source>
</evidence>
<reference evidence="9" key="2">
    <citation type="submission" date="2020-09" db="EMBL/GenBank/DDBJ databases">
        <authorList>
            <person name="Sun Q."/>
            <person name="Kim S."/>
        </authorList>
    </citation>
    <scope>NUCLEOTIDE SEQUENCE</scope>
    <source>
        <strain evidence="9">KCTC 12711</strain>
    </source>
</reference>
<feature type="binding site" evidence="8">
    <location>
        <position position="149"/>
    </location>
    <ligand>
        <name>(R)-pantoate</name>
        <dbReference type="ChEBI" id="CHEBI:15980"/>
    </ligand>
</feature>